<gene>
    <name evidence="1" type="ORF">LWI28_022793</name>
</gene>
<keyword evidence="2" id="KW-1185">Reference proteome</keyword>
<reference evidence="1" key="1">
    <citation type="journal article" date="2022" name="Plant J.">
        <title>Strategies of tolerance reflected in two North American maple genomes.</title>
        <authorList>
            <person name="McEvoy S.L."/>
            <person name="Sezen U.U."/>
            <person name="Trouern-Trend A."/>
            <person name="McMahon S.M."/>
            <person name="Schaberg P.G."/>
            <person name="Yang J."/>
            <person name="Wegrzyn J.L."/>
            <person name="Swenson N.G."/>
        </authorList>
    </citation>
    <scope>NUCLEOTIDE SEQUENCE</scope>
    <source>
        <strain evidence="1">91603</strain>
    </source>
</reference>
<comment type="caution">
    <text evidence="1">The sequence shown here is derived from an EMBL/GenBank/DDBJ whole genome shotgun (WGS) entry which is preliminary data.</text>
</comment>
<protein>
    <submittedName>
        <fullName evidence="1">Uncharacterized protein</fullName>
    </submittedName>
</protein>
<accession>A0AAD5I7T6</accession>
<evidence type="ECO:0000313" key="2">
    <source>
        <dbReference type="Proteomes" id="UP001064489"/>
    </source>
</evidence>
<evidence type="ECO:0000313" key="1">
    <source>
        <dbReference type="EMBL" id="KAI9154213.1"/>
    </source>
</evidence>
<dbReference type="EMBL" id="JAJSOW010000108">
    <property type="protein sequence ID" value="KAI9154213.1"/>
    <property type="molecule type" value="Genomic_DNA"/>
</dbReference>
<name>A0AAD5I7T6_ACENE</name>
<organism evidence="1 2">
    <name type="scientific">Acer negundo</name>
    <name type="common">Box elder</name>
    <dbReference type="NCBI Taxonomy" id="4023"/>
    <lineage>
        <taxon>Eukaryota</taxon>
        <taxon>Viridiplantae</taxon>
        <taxon>Streptophyta</taxon>
        <taxon>Embryophyta</taxon>
        <taxon>Tracheophyta</taxon>
        <taxon>Spermatophyta</taxon>
        <taxon>Magnoliopsida</taxon>
        <taxon>eudicotyledons</taxon>
        <taxon>Gunneridae</taxon>
        <taxon>Pentapetalae</taxon>
        <taxon>rosids</taxon>
        <taxon>malvids</taxon>
        <taxon>Sapindales</taxon>
        <taxon>Sapindaceae</taxon>
        <taxon>Hippocastanoideae</taxon>
        <taxon>Acereae</taxon>
        <taxon>Acer</taxon>
    </lineage>
</organism>
<proteinExistence type="predicted"/>
<dbReference type="AlphaFoldDB" id="A0AAD5I7T6"/>
<reference evidence="1" key="2">
    <citation type="submission" date="2023-02" db="EMBL/GenBank/DDBJ databases">
        <authorList>
            <person name="Swenson N.G."/>
            <person name="Wegrzyn J.L."/>
            <person name="Mcevoy S.L."/>
        </authorList>
    </citation>
    <scope>NUCLEOTIDE SEQUENCE</scope>
    <source>
        <strain evidence="1">91603</strain>
        <tissue evidence="1">Leaf</tissue>
    </source>
</reference>
<sequence>MHGCIRLTNGVSDISSTHGPGQMIGIRVGSGDGLDHLVWSGYGSDLEKQGEEDDRLVTVTLRKVGCAWTVRGSTL</sequence>
<dbReference type="Proteomes" id="UP001064489">
    <property type="component" value="Chromosome 11"/>
</dbReference>